<dbReference type="SMART" id="SM00579">
    <property type="entry name" value="FBD"/>
    <property type="match status" value="1"/>
</dbReference>
<sequence length="162" mass="18661">MIEHLVVGHPFLLNLFAGKIPEKLPSTFKLLKYLELSDLPLKYKEVAMFAICLIRSCPNLKKLRIKGCRGCDVNLTSPESLVKAQEPWEDSLNQLQEVRMEVFCGTWPELEFLKCLLAKSLVLEKIIIQTEVEIGLKILRDVLRLRRASPRTEILFLDPEED</sequence>
<evidence type="ECO:0000259" key="1">
    <source>
        <dbReference type="SMART" id="SM00579"/>
    </source>
</evidence>
<dbReference type="Proteomes" id="UP000593562">
    <property type="component" value="Unassembled WGS sequence"/>
</dbReference>
<organism evidence="2 3">
    <name type="scientific">Tripterygium wilfordii</name>
    <name type="common">Thunder God vine</name>
    <dbReference type="NCBI Taxonomy" id="458696"/>
    <lineage>
        <taxon>Eukaryota</taxon>
        <taxon>Viridiplantae</taxon>
        <taxon>Streptophyta</taxon>
        <taxon>Embryophyta</taxon>
        <taxon>Tracheophyta</taxon>
        <taxon>Spermatophyta</taxon>
        <taxon>Magnoliopsida</taxon>
        <taxon>eudicotyledons</taxon>
        <taxon>Gunneridae</taxon>
        <taxon>Pentapetalae</taxon>
        <taxon>rosids</taxon>
        <taxon>fabids</taxon>
        <taxon>Celastrales</taxon>
        <taxon>Celastraceae</taxon>
        <taxon>Tripterygium</taxon>
    </lineage>
</organism>
<dbReference type="SUPFAM" id="SSF52047">
    <property type="entry name" value="RNI-like"/>
    <property type="match status" value="1"/>
</dbReference>
<dbReference type="EMBL" id="JAAARO010000002">
    <property type="protein sequence ID" value="KAF5751979.1"/>
    <property type="molecule type" value="Genomic_DNA"/>
</dbReference>
<feature type="domain" description="FBD" evidence="1">
    <location>
        <begin position="52"/>
        <end position="157"/>
    </location>
</feature>
<gene>
    <name evidence="2" type="ORF">HS088_TW02G00998</name>
</gene>
<name>A0A7J7E0C3_TRIWF</name>
<protein>
    <submittedName>
        <fullName evidence="2">F-box/FBD/LRR-repeat protein</fullName>
    </submittedName>
</protein>
<comment type="caution">
    <text evidence="2">The sequence shown here is derived from an EMBL/GenBank/DDBJ whole genome shotgun (WGS) entry which is preliminary data.</text>
</comment>
<dbReference type="AlphaFoldDB" id="A0A7J7E0C3"/>
<keyword evidence="3" id="KW-1185">Reference proteome</keyword>
<evidence type="ECO:0000313" key="3">
    <source>
        <dbReference type="Proteomes" id="UP000593562"/>
    </source>
</evidence>
<dbReference type="InterPro" id="IPR006566">
    <property type="entry name" value="FBD"/>
</dbReference>
<reference evidence="2 3" key="1">
    <citation type="journal article" date="2020" name="Nat. Commun.">
        <title>Genome of Tripterygium wilfordii and identification of cytochrome P450 involved in triptolide biosynthesis.</title>
        <authorList>
            <person name="Tu L."/>
            <person name="Su P."/>
            <person name="Zhang Z."/>
            <person name="Gao L."/>
            <person name="Wang J."/>
            <person name="Hu T."/>
            <person name="Zhou J."/>
            <person name="Zhang Y."/>
            <person name="Zhao Y."/>
            <person name="Liu Y."/>
            <person name="Song Y."/>
            <person name="Tong Y."/>
            <person name="Lu Y."/>
            <person name="Yang J."/>
            <person name="Xu C."/>
            <person name="Jia M."/>
            <person name="Peters R.J."/>
            <person name="Huang L."/>
            <person name="Gao W."/>
        </authorList>
    </citation>
    <scope>NUCLEOTIDE SEQUENCE [LARGE SCALE GENOMIC DNA]</scope>
    <source>
        <strain evidence="3">cv. XIE 37</strain>
        <tissue evidence="2">Leaf</tissue>
    </source>
</reference>
<proteinExistence type="predicted"/>
<dbReference type="InParanoid" id="A0A7J7E0C3"/>
<dbReference type="OrthoDB" id="1298633at2759"/>
<evidence type="ECO:0000313" key="2">
    <source>
        <dbReference type="EMBL" id="KAF5751979.1"/>
    </source>
</evidence>
<accession>A0A7J7E0C3</accession>